<evidence type="ECO:0008006" key="3">
    <source>
        <dbReference type="Google" id="ProtNLM"/>
    </source>
</evidence>
<dbReference type="VEuPathDB" id="FungiDB:BD410DRAFT_903056"/>
<dbReference type="AlphaFoldDB" id="A0A4Y7PGB6"/>
<proteinExistence type="predicted"/>
<dbReference type="STRING" id="50990.A0A4Y7PGB6"/>
<name>A0A4Y7PGB6_9AGAM</name>
<evidence type="ECO:0000313" key="2">
    <source>
        <dbReference type="Proteomes" id="UP000294933"/>
    </source>
</evidence>
<evidence type="ECO:0000313" key="1">
    <source>
        <dbReference type="EMBL" id="TDL14407.1"/>
    </source>
</evidence>
<sequence length="527" mass="59476">MVASPNVPSLHLPSVAEKISKAHELSDKLIFNIIKCAFEAQPMYGPQFRISLVATHVCKRWRHVIIQSPVLWNRIHISFSLDLIREYLKRSISEPLEVQVIPLRNKTNWNAKVTTVLAQMSRIRDLDIRGLSSIEFEVCLPFLNQSAPELQTLRLVEPIGLTPHLYRLSDTFLGGEPLKRLDSVYLAGFSMPWTTPVLHNLKNLSLLFNGGEEVPYISDILDILRYSKELQHLNVSLTDNDTDNFMGHTSGVIDLPELRELVLKVNSQQYQHLMNNVNFSSDTECSIRILNYSFKDPLIAFPQHLANYCCLSFECFISEGCIDVEAEICPSADQRRTIKLEVGLILQPEGTFTDDDPDEEVTPQRSEREIQVAFNAASTLIGSTILSTASEVNYSVDLWSGCIDDLSWSLLLSSTPNVQSLQLSLEEESVGVQSSLGRTFFQALSDIRRDSESKDILPLQKLSHMHLHNVVCTSEDRSEDMLVAWLTLRRDLGLPLSELVLSGSHSLKDDQLDVVKALVQSAKREDY</sequence>
<dbReference type="Proteomes" id="UP000294933">
    <property type="component" value="Unassembled WGS sequence"/>
</dbReference>
<dbReference type="OrthoDB" id="3038402at2759"/>
<reference evidence="1 2" key="1">
    <citation type="submission" date="2018-06" db="EMBL/GenBank/DDBJ databases">
        <title>A transcriptomic atlas of mushroom development highlights an independent origin of complex multicellularity.</title>
        <authorList>
            <consortium name="DOE Joint Genome Institute"/>
            <person name="Krizsan K."/>
            <person name="Almasi E."/>
            <person name="Merenyi Z."/>
            <person name="Sahu N."/>
            <person name="Viragh M."/>
            <person name="Koszo T."/>
            <person name="Mondo S."/>
            <person name="Kiss B."/>
            <person name="Balint B."/>
            <person name="Kues U."/>
            <person name="Barry K."/>
            <person name="Hegedus J.C."/>
            <person name="Henrissat B."/>
            <person name="Johnson J."/>
            <person name="Lipzen A."/>
            <person name="Ohm R."/>
            <person name="Nagy I."/>
            <person name="Pangilinan J."/>
            <person name="Yan J."/>
            <person name="Xiong Y."/>
            <person name="Grigoriev I.V."/>
            <person name="Hibbett D.S."/>
            <person name="Nagy L.G."/>
        </authorList>
    </citation>
    <scope>NUCLEOTIDE SEQUENCE [LARGE SCALE GENOMIC DNA]</scope>
    <source>
        <strain evidence="1 2">SZMC22713</strain>
    </source>
</reference>
<gene>
    <name evidence="1" type="ORF">BD410DRAFT_903056</name>
</gene>
<dbReference type="Gene3D" id="1.20.1280.50">
    <property type="match status" value="1"/>
</dbReference>
<dbReference type="EMBL" id="ML170342">
    <property type="protein sequence ID" value="TDL14407.1"/>
    <property type="molecule type" value="Genomic_DNA"/>
</dbReference>
<accession>A0A4Y7PGB6</accession>
<organism evidence="1 2">
    <name type="scientific">Rickenella mellea</name>
    <dbReference type="NCBI Taxonomy" id="50990"/>
    <lineage>
        <taxon>Eukaryota</taxon>
        <taxon>Fungi</taxon>
        <taxon>Dikarya</taxon>
        <taxon>Basidiomycota</taxon>
        <taxon>Agaricomycotina</taxon>
        <taxon>Agaricomycetes</taxon>
        <taxon>Hymenochaetales</taxon>
        <taxon>Rickenellaceae</taxon>
        <taxon>Rickenella</taxon>
    </lineage>
</organism>
<dbReference type="SUPFAM" id="SSF52047">
    <property type="entry name" value="RNI-like"/>
    <property type="match status" value="1"/>
</dbReference>
<keyword evidence="2" id="KW-1185">Reference proteome</keyword>
<protein>
    <recommendedName>
        <fullName evidence="3">F-box domain-containing protein</fullName>
    </recommendedName>
</protein>